<keyword evidence="5 9" id="KW-0648">Protein biosynthesis</keyword>
<proteinExistence type="inferred from homology"/>
<feature type="domain" description="Tyrosine--tRNA ligase SYY-like C-terminal" evidence="10">
    <location>
        <begin position="225"/>
        <end position="286"/>
    </location>
</feature>
<dbReference type="InterPro" id="IPR024088">
    <property type="entry name" value="Tyr-tRNA-ligase_bac-type"/>
</dbReference>
<dbReference type="PANTHER" id="PTHR11766:SF0">
    <property type="entry name" value="TYROSINE--TRNA LIGASE, MITOCHONDRIAL"/>
    <property type="match status" value="1"/>
</dbReference>
<evidence type="ECO:0000256" key="9">
    <source>
        <dbReference type="RuleBase" id="RU363036"/>
    </source>
</evidence>
<dbReference type="Pfam" id="PF22421">
    <property type="entry name" value="SYY_C-terminal"/>
    <property type="match status" value="1"/>
</dbReference>
<dbReference type="EMBL" id="CAJJDN010000037">
    <property type="protein sequence ID" value="CAD8078411.1"/>
    <property type="molecule type" value="Genomic_DNA"/>
</dbReference>
<dbReference type="PROSITE" id="PS50889">
    <property type="entry name" value="S4"/>
    <property type="match status" value="1"/>
</dbReference>
<reference evidence="11" key="1">
    <citation type="submission" date="2021-01" db="EMBL/GenBank/DDBJ databases">
        <authorList>
            <consortium name="Genoscope - CEA"/>
            <person name="William W."/>
        </authorList>
    </citation>
    <scope>NUCLEOTIDE SEQUENCE</scope>
</reference>
<keyword evidence="4 8" id="KW-0694">RNA-binding</keyword>
<keyword evidence="3 9" id="KW-0067">ATP-binding</keyword>
<dbReference type="GO" id="GO:0005524">
    <property type="term" value="F:ATP binding"/>
    <property type="evidence" value="ECO:0007669"/>
    <property type="project" value="UniProtKB-KW"/>
</dbReference>
<dbReference type="OrthoDB" id="337870at2759"/>
<keyword evidence="12" id="KW-1185">Reference proteome</keyword>
<protein>
    <recommendedName>
        <fullName evidence="7">Tyrosyl-tRNA synthetase</fullName>
    </recommendedName>
</protein>
<dbReference type="InterPro" id="IPR002307">
    <property type="entry name" value="Tyr-tRNA-ligase"/>
</dbReference>
<dbReference type="GO" id="GO:0003723">
    <property type="term" value="F:RNA binding"/>
    <property type="evidence" value="ECO:0007669"/>
    <property type="project" value="UniProtKB-KW"/>
</dbReference>
<dbReference type="NCBIfam" id="TIGR00234">
    <property type="entry name" value="tyrS"/>
    <property type="match status" value="1"/>
</dbReference>
<evidence type="ECO:0000256" key="5">
    <source>
        <dbReference type="ARBA" id="ARBA00022917"/>
    </source>
</evidence>
<keyword evidence="6 9" id="KW-0030">Aminoacyl-tRNA synthetase</keyword>
<dbReference type="AlphaFoldDB" id="A0A8S1MIY2"/>
<evidence type="ECO:0000259" key="10">
    <source>
        <dbReference type="Pfam" id="PF22421"/>
    </source>
</evidence>
<dbReference type="GO" id="GO:0005739">
    <property type="term" value="C:mitochondrion"/>
    <property type="evidence" value="ECO:0007669"/>
    <property type="project" value="TreeGrafter"/>
</dbReference>
<evidence type="ECO:0000256" key="7">
    <source>
        <dbReference type="ARBA" id="ARBA00033323"/>
    </source>
</evidence>
<gene>
    <name evidence="11" type="ORF">PSON_ATCC_30995.1.T0370295</name>
</gene>
<evidence type="ECO:0000313" key="11">
    <source>
        <dbReference type="EMBL" id="CAD8078411.1"/>
    </source>
</evidence>
<keyword evidence="1 9" id="KW-0436">Ligase</keyword>
<dbReference type="GO" id="GO:0006437">
    <property type="term" value="P:tyrosyl-tRNA aminoacylation"/>
    <property type="evidence" value="ECO:0007669"/>
    <property type="project" value="InterPro"/>
</dbReference>
<evidence type="ECO:0000256" key="8">
    <source>
        <dbReference type="PROSITE-ProRule" id="PRU00182"/>
    </source>
</evidence>
<evidence type="ECO:0000256" key="2">
    <source>
        <dbReference type="ARBA" id="ARBA00022741"/>
    </source>
</evidence>
<dbReference type="GO" id="GO:0005829">
    <property type="term" value="C:cytosol"/>
    <property type="evidence" value="ECO:0007669"/>
    <property type="project" value="TreeGrafter"/>
</dbReference>
<comment type="similarity">
    <text evidence="9">Belongs to the class-I aminoacyl-tRNA synthetase family.</text>
</comment>
<dbReference type="PANTHER" id="PTHR11766">
    <property type="entry name" value="TYROSYL-TRNA SYNTHETASE"/>
    <property type="match status" value="1"/>
</dbReference>
<sequence>MEFYRETKLIDFVSKVGRQFRMNSLLNKDHISKRLNGEDDGLSLTEFFYTILQSYDFAYLNEKYDCTLQIGGSDQWGNITNGCDFVKKQYRKQVYGITTPLLTDKNGSKFGKSEGNALFLDESSKYNMKQYLLNLADDSIEDFLLMLTFLKKEQINTIMEQHNANPEKRVAQKCLSDELMKMIYGDENSADKNQVLYRLRREQLMIMSIAEFDRLAQEVDKDAVIKLQKQTNLMDALLKLRSSKSEIRRLLQSGAILINDQRVDQLDQAQLLHDKYMLLKIGKRDLRLLIFI</sequence>
<dbReference type="Proteomes" id="UP000692954">
    <property type="component" value="Unassembled WGS sequence"/>
</dbReference>
<dbReference type="InterPro" id="IPR054608">
    <property type="entry name" value="SYY-like_C"/>
</dbReference>
<keyword evidence="2 9" id="KW-0547">Nucleotide-binding</keyword>
<evidence type="ECO:0000313" key="12">
    <source>
        <dbReference type="Proteomes" id="UP000692954"/>
    </source>
</evidence>
<evidence type="ECO:0000256" key="1">
    <source>
        <dbReference type="ARBA" id="ARBA00022598"/>
    </source>
</evidence>
<name>A0A8S1MIY2_9CILI</name>
<comment type="caution">
    <text evidence="11">The sequence shown here is derived from an EMBL/GenBank/DDBJ whole genome shotgun (WGS) entry which is preliminary data.</text>
</comment>
<dbReference type="InterPro" id="IPR002305">
    <property type="entry name" value="aa-tRNA-synth_Ic"/>
</dbReference>
<evidence type="ECO:0000256" key="4">
    <source>
        <dbReference type="ARBA" id="ARBA00022884"/>
    </source>
</evidence>
<evidence type="ECO:0000256" key="6">
    <source>
        <dbReference type="ARBA" id="ARBA00023146"/>
    </source>
</evidence>
<organism evidence="11 12">
    <name type="scientific">Paramecium sonneborni</name>
    <dbReference type="NCBI Taxonomy" id="65129"/>
    <lineage>
        <taxon>Eukaryota</taxon>
        <taxon>Sar</taxon>
        <taxon>Alveolata</taxon>
        <taxon>Ciliophora</taxon>
        <taxon>Intramacronucleata</taxon>
        <taxon>Oligohymenophorea</taxon>
        <taxon>Peniculida</taxon>
        <taxon>Parameciidae</taxon>
        <taxon>Paramecium</taxon>
    </lineage>
</organism>
<accession>A0A8S1MIY2</accession>
<evidence type="ECO:0000256" key="3">
    <source>
        <dbReference type="ARBA" id="ARBA00022840"/>
    </source>
</evidence>
<dbReference type="Pfam" id="PF00579">
    <property type="entry name" value="tRNA-synt_1b"/>
    <property type="match status" value="1"/>
</dbReference>
<dbReference type="GO" id="GO:0004831">
    <property type="term" value="F:tyrosine-tRNA ligase activity"/>
    <property type="evidence" value="ECO:0007669"/>
    <property type="project" value="InterPro"/>
</dbReference>